<feature type="region of interest" description="Disordered" evidence="8">
    <location>
        <begin position="477"/>
        <end position="499"/>
    </location>
</feature>
<evidence type="ECO:0000313" key="10">
    <source>
        <dbReference type="EMBL" id="EPS29113.1"/>
    </source>
</evidence>
<name>S8ASP4_PENO1</name>
<dbReference type="InterPro" id="IPR055089">
    <property type="entry name" value="COP9_N"/>
</dbReference>
<dbReference type="GO" id="GO:0005737">
    <property type="term" value="C:cytoplasm"/>
    <property type="evidence" value="ECO:0007669"/>
    <property type="project" value="UniProtKB-SubCell"/>
</dbReference>
<dbReference type="GO" id="GO:0006511">
    <property type="term" value="P:ubiquitin-dependent protein catabolic process"/>
    <property type="evidence" value="ECO:0007669"/>
    <property type="project" value="TreeGrafter"/>
</dbReference>
<evidence type="ECO:0000256" key="3">
    <source>
        <dbReference type="ARBA" id="ARBA00007084"/>
    </source>
</evidence>
<gene>
    <name evidence="10" type="ORF">PDE_04062</name>
</gene>
<protein>
    <recommendedName>
        <fullName evidence="4">COP9 signalosome complex subunit 3</fullName>
    </recommendedName>
</protein>
<dbReference type="OrthoDB" id="29061at2759"/>
<reference evidence="10 11" key="1">
    <citation type="journal article" date="2013" name="PLoS ONE">
        <title>Genomic and secretomic analyses reveal unique features of the lignocellulolytic enzyme system of Penicillium decumbens.</title>
        <authorList>
            <person name="Liu G."/>
            <person name="Zhang L."/>
            <person name="Wei X."/>
            <person name="Zou G."/>
            <person name="Qin Y."/>
            <person name="Ma L."/>
            <person name="Li J."/>
            <person name="Zheng H."/>
            <person name="Wang S."/>
            <person name="Wang C."/>
            <person name="Xun L."/>
            <person name="Zhao G.-P."/>
            <person name="Zhou Z."/>
            <person name="Qu Y."/>
        </authorList>
    </citation>
    <scope>NUCLEOTIDE SEQUENCE [LARGE SCALE GENOMIC DNA]</scope>
    <source>
        <strain evidence="11">114-2 / CGMCC 5302</strain>
    </source>
</reference>
<dbReference type="PANTHER" id="PTHR10758:SF1">
    <property type="entry name" value="COP9 SIGNALOSOME COMPLEX SUBUNIT 3"/>
    <property type="match status" value="1"/>
</dbReference>
<dbReference type="InterPro" id="IPR050756">
    <property type="entry name" value="CSN3"/>
</dbReference>
<dbReference type="Pfam" id="PF22788">
    <property type="entry name" value="COP9_hel_rpt"/>
    <property type="match status" value="1"/>
</dbReference>
<dbReference type="EMBL" id="KB644411">
    <property type="protein sequence ID" value="EPS29113.1"/>
    <property type="molecule type" value="Genomic_DNA"/>
</dbReference>
<dbReference type="Proteomes" id="UP000019376">
    <property type="component" value="Unassembled WGS sequence"/>
</dbReference>
<feature type="domain" description="PCI" evidence="9">
    <location>
        <begin position="245"/>
        <end position="416"/>
    </location>
</feature>
<evidence type="ECO:0000256" key="7">
    <source>
        <dbReference type="ARBA" id="ARBA00023242"/>
    </source>
</evidence>
<keyword evidence="11" id="KW-1185">Reference proteome</keyword>
<keyword evidence="6" id="KW-0736">Signalosome</keyword>
<dbReference type="eggNOG" id="KOG2582">
    <property type="taxonomic scope" value="Eukaryota"/>
</dbReference>
<dbReference type="PANTHER" id="PTHR10758">
    <property type="entry name" value="26S PROTEASOME NON-ATPASE REGULATORY SUBUNIT 3/COP9 SIGNALOSOME COMPLEX SUBUNIT 3"/>
    <property type="match status" value="1"/>
</dbReference>
<sequence>MDVLAELKAQSTQLREASYGSDLVYDQQIRTSVTSLRQVISDESLGDLARSNSLLNNIDPAADSLLYLFLLRFQIRILQKETRQPLPAALLPMGEIWPRIVSYLGSFDSVQSRYVGEEWRQLVELVAHIAQACSQPLVAVRLIRDAMLRLDPSCIVLTSTHLLLVRLCLRARAYSCALPVLDRYICHFPSSKSRADDASSPLLCASHDSSLCFITDASGLSSKLTYKDYLQYYLYGGMIYLALKQWTKAVHFLGIVISMPTTGSVSMIMVEAYKKWILVNLLDKGKVPSPSSLVAPNVVRVYQSLAKPYVNLAEVFEGGDISRLEAEIDAAHDVWRADNNLGLVSQVHSAHTKYTVTNITKTFAALTVRELRKQACFSRETEEATESAIASLIMSNAISATLVHSTDPTKSTMVRFTDGRSAARLAHEQEIQVELAREGQLLRTLSKSMGDVDYQLGLSNEFIDSLQMSQGWAVVGESRTGKSEDAGVEIDEDLMGDEA</sequence>
<dbReference type="PhylomeDB" id="S8ASP4"/>
<dbReference type="STRING" id="933388.S8ASP4"/>
<dbReference type="HOGENOM" id="CLU_028825_1_1_1"/>
<evidence type="ECO:0000256" key="6">
    <source>
        <dbReference type="ARBA" id="ARBA00022790"/>
    </source>
</evidence>
<evidence type="ECO:0000256" key="4">
    <source>
        <dbReference type="ARBA" id="ARBA00014878"/>
    </source>
</evidence>
<comment type="subcellular location">
    <subcellularLocation>
        <location evidence="2">Cytoplasm</location>
    </subcellularLocation>
    <subcellularLocation>
        <location evidence="1">Nucleus</location>
    </subcellularLocation>
</comment>
<evidence type="ECO:0000256" key="8">
    <source>
        <dbReference type="SAM" id="MobiDB-lite"/>
    </source>
</evidence>
<evidence type="ECO:0000256" key="1">
    <source>
        <dbReference type="ARBA" id="ARBA00004123"/>
    </source>
</evidence>
<evidence type="ECO:0000256" key="2">
    <source>
        <dbReference type="ARBA" id="ARBA00004496"/>
    </source>
</evidence>
<feature type="compositionally biased region" description="Acidic residues" evidence="8">
    <location>
        <begin position="486"/>
        <end position="499"/>
    </location>
</feature>
<accession>S8ASP4</accession>
<dbReference type="InterPro" id="IPR000717">
    <property type="entry name" value="PCI_dom"/>
</dbReference>
<evidence type="ECO:0000259" key="9">
    <source>
        <dbReference type="PROSITE" id="PS50250"/>
    </source>
</evidence>
<keyword evidence="5" id="KW-0963">Cytoplasm</keyword>
<proteinExistence type="inferred from homology"/>
<keyword evidence="7" id="KW-0539">Nucleus</keyword>
<dbReference type="PROSITE" id="PS50250">
    <property type="entry name" value="PCI"/>
    <property type="match status" value="1"/>
</dbReference>
<comment type="similarity">
    <text evidence="3">Belongs to the CSN3 family.</text>
</comment>
<dbReference type="GO" id="GO:0008180">
    <property type="term" value="C:COP9 signalosome"/>
    <property type="evidence" value="ECO:0007669"/>
    <property type="project" value="UniProtKB-KW"/>
</dbReference>
<organism evidence="10 11">
    <name type="scientific">Penicillium oxalicum (strain 114-2 / CGMCC 5302)</name>
    <name type="common">Penicillium decumbens</name>
    <dbReference type="NCBI Taxonomy" id="933388"/>
    <lineage>
        <taxon>Eukaryota</taxon>
        <taxon>Fungi</taxon>
        <taxon>Dikarya</taxon>
        <taxon>Ascomycota</taxon>
        <taxon>Pezizomycotina</taxon>
        <taxon>Eurotiomycetes</taxon>
        <taxon>Eurotiomycetidae</taxon>
        <taxon>Eurotiales</taxon>
        <taxon>Aspergillaceae</taxon>
        <taxon>Penicillium</taxon>
    </lineage>
</organism>
<evidence type="ECO:0000313" key="11">
    <source>
        <dbReference type="Proteomes" id="UP000019376"/>
    </source>
</evidence>
<evidence type="ECO:0000256" key="5">
    <source>
        <dbReference type="ARBA" id="ARBA00022490"/>
    </source>
</evidence>
<dbReference type="AlphaFoldDB" id="S8ASP4"/>